<keyword evidence="3" id="KW-0540">Nuclease</keyword>
<dbReference type="Pfam" id="PF17917">
    <property type="entry name" value="RT_RNaseH"/>
    <property type="match status" value="1"/>
</dbReference>
<feature type="region of interest" description="Disordered" evidence="7">
    <location>
        <begin position="509"/>
        <end position="574"/>
    </location>
</feature>
<gene>
    <name evidence="9" type="ORF">Tci_022168</name>
</gene>
<dbReference type="FunFam" id="3.10.20.370:FF:000001">
    <property type="entry name" value="Retrovirus-related Pol polyprotein from transposon 17.6-like protein"/>
    <property type="match status" value="1"/>
</dbReference>
<dbReference type="GO" id="GO:0003676">
    <property type="term" value="F:nucleic acid binding"/>
    <property type="evidence" value="ECO:0007669"/>
    <property type="project" value="InterPro"/>
</dbReference>
<dbReference type="Gene3D" id="3.30.70.270">
    <property type="match status" value="1"/>
</dbReference>
<sequence>MLVDHTGWKLRRKQWTGTTDQLIKDLEVAYDNAPNKFSIRIHHGEKLQRYSGRMYVSGRVDIFDIVDIDLFTVVALNMMILKLAIKGLYALACEEDVRFLATLVRSFKLIEVYIEHGVTALGSYLKAPQFRVIIKEITDEPGSIAADRTDESSKTTKESVCDSVKPSSLPQHDSSTPCKDSVCESITPSQVIDDVIRQLSFDETELDGEVGFADVAESGMNSSGSSHDESFGVDDLDLNLNKHLSGVQRVDIQSHLLPTIQSQFSDINLSFVSQQTTVSQVIDDVIRQLSFDETELDGEVGFADVAESGMNSSGSSHDESFGVDDLDLNLNKHVNLNVSQVETQSELPVCEELDVGRTQEPMLVEVSTQEPIVAEVSTQKPIVAKVSTQVPVVEEVGTQEFSVEDVVLEDYVSFGEDVKQYNGEFDELAPSDGQLFFDDEGIDTVYEIEYDVQSSEDACTDDDDDDVDEDFLVDEENEIVEPDVDVYLFGGSSAGAVIGLSAAVGEGVASQGSSHSRWKKRIVQTERISPQKRTLTQPASQPSTSSQVPMSETRNADGREIGDDVSTQSSAADSQMHNNIMAAGSRDRPPMLAPGRYPQWRSRFLRYNKQFFGHDKEDPHSHIQYFNKITSTLKFPNVPNTSIKRMIFPFSLEGAARIWLEKESPRSIFTWDDLVSKFINQFFPPSKTTNLHNEITNFQQPIIESKSKVRYSRNKPGVAKVSTNTSTSGISPDVAELKDMVKALLFDKKIQNQSPATMKAVEESCVTCGAYQAPAPQTQGISKEDFSAYVKANDAVMRNMQTQGQNMQNQLTNLTDLITKFVNSNNASTLSSGNLPNNTIANPRSDLKAITTRNVNSTIFEPVAYLVSAPRPNLRPSIPYPIRMQDQKLRDKANDQRENFFQIFKDLNFNISFVDALILMPKFGPSIKSLLTNKDKLCELTRTPLNEQCSAVLLKKFPEKLGDPSKFLILCDFLEKAECLALADLGASISLMPFFVWNKLYLPDLSLTYMTLQLADHSISRPVGVAEDVYEVMGFSDVIASGNPTPYYDPIISTTSPTLTPFGNSDFLLEEVDAFLAIEDDPTSPEVDQSYLDLEGDILLLESFMNDDPSLPPPNQGNYLPEVRKELKICEAKSDKSLIDEPPKVELKDLPPHLEYAFLECDDKLPVIIAKYLSVKEKTALITRRVNPKIHDVIKHEVLKLLDVGLIYPISVSPWVSPVHYVIKKGGFTVVENEDNELILTCLVTGWRVCIDYRKLNEATCKDHFPLLFMDQMLERLAGNQYYRFLDGFSGYFQIPIDLKDQEKTTFTCPYRTFAYRRMPFGLCNAPCTFQRCMVAIFHDMIEKTIEVFMDDFLVFGNSFQCCLSHLERMLKRCEDTSLCLNWEKSHFMVKEAIVFGHKISKQGIEVDKAKVDVITKLPHPTTVKDTPFIFSKECVEAFQTLKRKLTKAHILIAPDWDMPFELMCDACDFAIGAILGQRQDKYFRPIHYASKTMTEAESNYTTTKKEMLAVVYAFEKFRSYLIMNKSVVYTDPSALKYLFAKKDAKAILLRWVLLLQEFTFKDLVKNCDVCQRQGKISQRNEMPQNSIQVEAKALPTNDARVVCKFLKNLFARFGTPGAIISDRGTYFCNDQFAKFMQKFGVTHRLATPYHPQTSGQVEVSNRGLKCILERTVGENRASWSDKLDDALWAFRTAYKTPIGCTPYKLVYRKACHLPIELEHKAY</sequence>
<keyword evidence="5" id="KW-0378">Hydrolase</keyword>
<dbReference type="Gene3D" id="3.30.420.10">
    <property type="entry name" value="Ribonuclease H-like superfamily/Ribonuclease H"/>
    <property type="match status" value="1"/>
</dbReference>
<dbReference type="InterPro" id="IPR012337">
    <property type="entry name" value="RNaseH-like_sf"/>
</dbReference>
<dbReference type="GO" id="GO:0003964">
    <property type="term" value="F:RNA-directed DNA polymerase activity"/>
    <property type="evidence" value="ECO:0007669"/>
    <property type="project" value="UniProtKB-KW"/>
</dbReference>
<dbReference type="InterPro" id="IPR000477">
    <property type="entry name" value="RT_dom"/>
</dbReference>
<dbReference type="Pfam" id="PF00665">
    <property type="entry name" value="rve"/>
    <property type="match status" value="1"/>
</dbReference>
<dbReference type="EMBL" id="BKCJ010002678">
    <property type="protein sequence ID" value="GEU50190.1"/>
    <property type="molecule type" value="Genomic_DNA"/>
</dbReference>
<dbReference type="InterPro" id="IPR050951">
    <property type="entry name" value="Retrovirus_Pol_polyprotein"/>
</dbReference>
<feature type="compositionally biased region" description="Basic and acidic residues" evidence="7">
    <location>
        <begin position="147"/>
        <end position="160"/>
    </location>
</feature>
<dbReference type="Gene3D" id="3.10.20.370">
    <property type="match status" value="1"/>
</dbReference>
<organism evidence="9">
    <name type="scientific">Tanacetum cinerariifolium</name>
    <name type="common">Dalmatian daisy</name>
    <name type="synonym">Chrysanthemum cinerariifolium</name>
    <dbReference type="NCBI Taxonomy" id="118510"/>
    <lineage>
        <taxon>Eukaryota</taxon>
        <taxon>Viridiplantae</taxon>
        <taxon>Streptophyta</taxon>
        <taxon>Embryophyta</taxon>
        <taxon>Tracheophyta</taxon>
        <taxon>Spermatophyta</taxon>
        <taxon>Magnoliopsida</taxon>
        <taxon>eudicotyledons</taxon>
        <taxon>Gunneridae</taxon>
        <taxon>Pentapetalae</taxon>
        <taxon>asterids</taxon>
        <taxon>campanulids</taxon>
        <taxon>Asterales</taxon>
        <taxon>Asteraceae</taxon>
        <taxon>Asteroideae</taxon>
        <taxon>Anthemideae</taxon>
        <taxon>Anthemidinae</taxon>
        <taxon>Tanacetum</taxon>
    </lineage>
</organism>
<proteinExistence type="predicted"/>
<feature type="compositionally biased region" description="Polar residues" evidence="7">
    <location>
        <begin position="565"/>
        <end position="574"/>
    </location>
</feature>
<dbReference type="InterPro" id="IPR043128">
    <property type="entry name" value="Rev_trsase/Diguanyl_cyclase"/>
</dbReference>
<evidence type="ECO:0000256" key="5">
    <source>
        <dbReference type="ARBA" id="ARBA00022801"/>
    </source>
</evidence>
<keyword evidence="6 9" id="KW-0695">RNA-directed DNA polymerase</keyword>
<keyword evidence="1" id="KW-0808">Transferase</keyword>
<dbReference type="InterPro" id="IPR041373">
    <property type="entry name" value="RT_RNaseH"/>
</dbReference>
<dbReference type="SUPFAM" id="SSF56672">
    <property type="entry name" value="DNA/RNA polymerases"/>
    <property type="match status" value="1"/>
</dbReference>
<dbReference type="CDD" id="cd01647">
    <property type="entry name" value="RT_LTR"/>
    <property type="match status" value="1"/>
</dbReference>
<accession>A0A6L2KN78</accession>
<dbReference type="Pfam" id="PF03732">
    <property type="entry name" value="Retrotrans_gag"/>
    <property type="match status" value="1"/>
</dbReference>
<dbReference type="InterPro" id="IPR005162">
    <property type="entry name" value="Retrotrans_gag_dom"/>
</dbReference>
<dbReference type="PANTHER" id="PTHR37984:SF5">
    <property type="entry name" value="PROTEIN NYNRIN-LIKE"/>
    <property type="match status" value="1"/>
</dbReference>
<dbReference type="InterPro" id="IPR001584">
    <property type="entry name" value="Integrase_cat-core"/>
</dbReference>
<feature type="compositionally biased region" description="Polar residues" evidence="7">
    <location>
        <begin position="165"/>
        <end position="180"/>
    </location>
</feature>
<evidence type="ECO:0000259" key="8">
    <source>
        <dbReference type="PROSITE" id="PS50994"/>
    </source>
</evidence>
<name>A0A6L2KN78_TANCI</name>
<protein>
    <submittedName>
        <fullName evidence="9">Reverse transcriptase domain-containing protein</fullName>
    </submittedName>
</protein>
<dbReference type="GO" id="GO:0016787">
    <property type="term" value="F:hydrolase activity"/>
    <property type="evidence" value="ECO:0007669"/>
    <property type="project" value="UniProtKB-KW"/>
</dbReference>
<dbReference type="CDD" id="cd09274">
    <property type="entry name" value="RNase_HI_RT_Ty3"/>
    <property type="match status" value="1"/>
</dbReference>
<evidence type="ECO:0000256" key="3">
    <source>
        <dbReference type="ARBA" id="ARBA00022722"/>
    </source>
</evidence>
<dbReference type="GO" id="GO:0015074">
    <property type="term" value="P:DNA integration"/>
    <property type="evidence" value="ECO:0007669"/>
    <property type="project" value="InterPro"/>
</dbReference>
<evidence type="ECO:0000256" key="6">
    <source>
        <dbReference type="ARBA" id="ARBA00022918"/>
    </source>
</evidence>
<dbReference type="InterPro" id="IPR036397">
    <property type="entry name" value="RNaseH_sf"/>
</dbReference>
<evidence type="ECO:0000256" key="7">
    <source>
        <dbReference type="SAM" id="MobiDB-lite"/>
    </source>
</evidence>
<feature type="compositionally biased region" description="Low complexity" evidence="7">
    <location>
        <begin position="534"/>
        <end position="549"/>
    </location>
</feature>
<dbReference type="GO" id="GO:0004519">
    <property type="term" value="F:endonuclease activity"/>
    <property type="evidence" value="ECO:0007669"/>
    <property type="project" value="UniProtKB-KW"/>
</dbReference>
<dbReference type="Gene3D" id="3.10.10.10">
    <property type="entry name" value="HIV Type 1 Reverse Transcriptase, subunit A, domain 1"/>
    <property type="match status" value="1"/>
</dbReference>
<keyword evidence="2" id="KW-0548">Nucleotidyltransferase</keyword>
<evidence type="ECO:0000313" key="9">
    <source>
        <dbReference type="EMBL" id="GEU50190.1"/>
    </source>
</evidence>
<keyword evidence="4" id="KW-0255">Endonuclease</keyword>
<evidence type="ECO:0000256" key="2">
    <source>
        <dbReference type="ARBA" id="ARBA00022695"/>
    </source>
</evidence>
<evidence type="ECO:0000256" key="4">
    <source>
        <dbReference type="ARBA" id="ARBA00022759"/>
    </source>
</evidence>
<dbReference type="SUPFAM" id="SSF53098">
    <property type="entry name" value="Ribonuclease H-like"/>
    <property type="match status" value="1"/>
</dbReference>
<dbReference type="PANTHER" id="PTHR37984">
    <property type="entry name" value="PROTEIN CBG26694"/>
    <property type="match status" value="1"/>
</dbReference>
<feature type="domain" description="Integrase catalytic" evidence="8">
    <location>
        <begin position="1602"/>
        <end position="1711"/>
    </location>
</feature>
<reference evidence="9" key="1">
    <citation type="journal article" date="2019" name="Sci. Rep.">
        <title>Draft genome of Tanacetum cinerariifolium, the natural source of mosquito coil.</title>
        <authorList>
            <person name="Yamashiro T."/>
            <person name="Shiraishi A."/>
            <person name="Satake H."/>
            <person name="Nakayama K."/>
        </authorList>
    </citation>
    <scope>NUCLEOTIDE SEQUENCE</scope>
</reference>
<dbReference type="InterPro" id="IPR043502">
    <property type="entry name" value="DNA/RNA_pol_sf"/>
</dbReference>
<evidence type="ECO:0000256" key="1">
    <source>
        <dbReference type="ARBA" id="ARBA00022679"/>
    </source>
</evidence>
<dbReference type="Pfam" id="PF00078">
    <property type="entry name" value="RVT_1"/>
    <property type="match status" value="1"/>
</dbReference>
<feature type="region of interest" description="Disordered" evidence="7">
    <location>
        <begin position="144"/>
        <end position="180"/>
    </location>
</feature>
<comment type="caution">
    <text evidence="9">The sequence shown here is derived from an EMBL/GenBank/DDBJ whole genome shotgun (WGS) entry which is preliminary data.</text>
</comment>
<dbReference type="PROSITE" id="PS50994">
    <property type="entry name" value="INTEGRASE"/>
    <property type="match status" value="1"/>
</dbReference>